<feature type="domain" description="DUF7713" evidence="2">
    <location>
        <begin position="90"/>
        <end position="158"/>
    </location>
</feature>
<comment type="caution">
    <text evidence="3">The sequence shown here is derived from an EMBL/GenBank/DDBJ whole genome shotgun (WGS) entry which is preliminary data.</text>
</comment>
<gene>
    <name evidence="3" type="ORF">S03H2_34549</name>
</gene>
<organism evidence="3">
    <name type="scientific">marine sediment metagenome</name>
    <dbReference type="NCBI Taxonomy" id="412755"/>
    <lineage>
        <taxon>unclassified sequences</taxon>
        <taxon>metagenomes</taxon>
        <taxon>ecological metagenomes</taxon>
    </lineage>
</organism>
<sequence>MYKYIDGGVVIHSTLESGEDILIKDQWKREYHFKLDTFELPAGLIAEAIEVKKDILQGYYFTMMFDFDTDPEIAKEHLIKKIKRGLNRRHLKERDGKWIIGNKQILRGRIEWNDDFEDTVYDRVFIIDGKRITMEKFGQMFEEWEGWHFEFKILDPYDKRT</sequence>
<dbReference type="EMBL" id="BARU01021091">
    <property type="protein sequence ID" value="GAH56613.1"/>
    <property type="molecule type" value="Genomic_DNA"/>
</dbReference>
<name>X1IGC9_9ZZZZ</name>
<protein>
    <submittedName>
        <fullName evidence="3">Uncharacterized protein</fullName>
    </submittedName>
</protein>
<dbReference type="InterPro" id="IPR056130">
    <property type="entry name" value="DUF7713"/>
</dbReference>
<accession>X1IGC9</accession>
<proteinExistence type="predicted"/>
<evidence type="ECO:0000259" key="2">
    <source>
        <dbReference type="Pfam" id="PF24828"/>
    </source>
</evidence>
<evidence type="ECO:0000259" key="1">
    <source>
        <dbReference type="Pfam" id="PF24735"/>
    </source>
</evidence>
<feature type="domain" description="DUF7686" evidence="1">
    <location>
        <begin position="19"/>
        <end position="87"/>
    </location>
</feature>
<dbReference type="AlphaFoldDB" id="X1IGC9"/>
<reference evidence="3" key="1">
    <citation type="journal article" date="2014" name="Front. Microbiol.">
        <title>High frequency of phylogenetically diverse reductive dehalogenase-homologous genes in deep subseafloor sedimentary metagenomes.</title>
        <authorList>
            <person name="Kawai M."/>
            <person name="Futagami T."/>
            <person name="Toyoda A."/>
            <person name="Takaki Y."/>
            <person name="Nishi S."/>
            <person name="Hori S."/>
            <person name="Arai W."/>
            <person name="Tsubouchi T."/>
            <person name="Morono Y."/>
            <person name="Uchiyama I."/>
            <person name="Ito T."/>
            <person name="Fujiyama A."/>
            <person name="Inagaki F."/>
            <person name="Takami H."/>
        </authorList>
    </citation>
    <scope>NUCLEOTIDE SEQUENCE</scope>
    <source>
        <strain evidence="3">Expedition CK06-06</strain>
    </source>
</reference>
<dbReference type="Pfam" id="PF24828">
    <property type="entry name" value="DUF7713"/>
    <property type="match status" value="1"/>
</dbReference>
<evidence type="ECO:0000313" key="3">
    <source>
        <dbReference type="EMBL" id="GAH56613.1"/>
    </source>
</evidence>
<dbReference type="Pfam" id="PF24735">
    <property type="entry name" value="DUF7686"/>
    <property type="match status" value="1"/>
</dbReference>
<dbReference type="InterPro" id="IPR056103">
    <property type="entry name" value="DUF7686"/>
</dbReference>